<name>A0A345UAC8_9FLOR</name>
<dbReference type="AlphaFoldDB" id="A0A345UAC8"/>
<keyword evidence="2" id="KW-0934">Plastid</keyword>
<keyword evidence="1" id="KW-0812">Transmembrane</keyword>
<gene>
    <name evidence="2" type="primary">orf141</name>
</gene>
<reference evidence="2" key="1">
    <citation type="submission" date="2018-05" db="EMBL/GenBank/DDBJ databases">
        <title>Organellar genomes of Gracilariaceae.</title>
        <authorList>
            <person name="Iha C."/>
            <person name="Oliveira M.C."/>
        </authorList>
    </citation>
    <scope>NUCLEOTIDE SEQUENCE</scope>
</reference>
<keyword evidence="1" id="KW-0472">Membrane</keyword>
<dbReference type="GeneID" id="37624059"/>
<dbReference type="RefSeq" id="YP_009511537.1">
    <property type="nucleotide sequence ID" value="NC_039144.1"/>
</dbReference>
<geneLocation type="chloroplast" evidence="2"/>
<feature type="transmembrane region" description="Helical" evidence="1">
    <location>
        <begin position="61"/>
        <end position="81"/>
    </location>
</feature>
<organism evidence="2">
    <name type="scientific">Gracilariopsis mclachlanii</name>
    <dbReference type="NCBI Taxonomy" id="486813"/>
    <lineage>
        <taxon>Eukaryota</taxon>
        <taxon>Rhodophyta</taxon>
        <taxon>Florideophyceae</taxon>
        <taxon>Rhodymeniophycidae</taxon>
        <taxon>Gracilariales</taxon>
        <taxon>Gracilariaceae</taxon>
        <taxon>Gracilariopsis</taxon>
    </lineage>
</organism>
<keyword evidence="2" id="KW-0150">Chloroplast</keyword>
<keyword evidence="1" id="KW-1133">Transmembrane helix</keyword>
<feature type="transmembrane region" description="Helical" evidence="1">
    <location>
        <begin position="21"/>
        <end position="41"/>
    </location>
</feature>
<sequence>MYFYRQSNTNYMQYYIGNLRFNSVLIFCIFSYLIIDAYYIYFDYIYNYKAFVETNVFSKYFLHMIMFLIIDLTAILELNVINLKALSLYYWLGFNLINKRSFYYSYNNVDSSAYLLINVKTKSKNILRRHLIVNIDNGFFN</sequence>
<dbReference type="EMBL" id="MH396015">
    <property type="protein sequence ID" value="AXI97414.1"/>
    <property type="molecule type" value="Genomic_DNA"/>
</dbReference>
<proteinExistence type="predicted"/>
<accession>A0A345UAC8</accession>
<evidence type="ECO:0000256" key="1">
    <source>
        <dbReference type="SAM" id="Phobius"/>
    </source>
</evidence>
<protein>
    <submittedName>
        <fullName evidence="2">Uncharacterized protein</fullName>
    </submittedName>
</protein>
<evidence type="ECO:0000313" key="2">
    <source>
        <dbReference type="EMBL" id="AXI97414.1"/>
    </source>
</evidence>